<dbReference type="SUPFAM" id="SSF55729">
    <property type="entry name" value="Acyl-CoA N-acyltransferases (Nat)"/>
    <property type="match status" value="1"/>
</dbReference>
<reference evidence="1 2" key="1">
    <citation type="submission" date="2019-09" db="EMBL/GenBank/DDBJ databases">
        <authorList>
            <person name="Kritzky A."/>
            <person name="Schelkanova E.Y."/>
            <person name="Alkhova Z.V."/>
            <person name="Smirnova N.I."/>
        </authorList>
    </citation>
    <scope>NUCLEOTIDE SEQUENCE [LARGE SCALE GENOMIC DNA]</scope>
    <source>
        <strain evidence="1 2">M1526</strain>
    </source>
</reference>
<protein>
    <recommendedName>
        <fullName evidence="3">N-acetyltransferase domain-containing protein</fullName>
    </recommendedName>
</protein>
<evidence type="ECO:0000313" key="1">
    <source>
        <dbReference type="EMBL" id="KAA1253428.1"/>
    </source>
</evidence>
<dbReference type="AlphaFoldDB" id="A0A5B1BX42"/>
<accession>A0A5B1BX42</accession>
<dbReference type="InterPro" id="IPR016181">
    <property type="entry name" value="Acyl_CoA_acyltransferase"/>
</dbReference>
<evidence type="ECO:0008006" key="3">
    <source>
        <dbReference type="Google" id="ProtNLM"/>
    </source>
</evidence>
<dbReference type="EMBL" id="VUAA01000022">
    <property type="protein sequence ID" value="KAA1253428.1"/>
    <property type="molecule type" value="Genomic_DNA"/>
</dbReference>
<comment type="caution">
    <text evidence="1">The sequence shown here is derived from an EMBL/GenBank/DDBJ whole genome shotgun (WGS) entry which is preliminary data.</text>
</comment>
<evidence type="ECO:0000313" key="2">
    <source>
        <dbReference type="Proteomes" id="UP000323225"/>
    </source>
</evidence>
<dbReference type="Proteomes" id="UP000323225">
    <property type="component" value="Unassembled WGS sequence"/>
</dbReference>
<proteinExistence type="predicted"/>
<gene>
    <name evidence="1" type="ORF">F0M16_18005</name>
</gene>
<name>A0A5B1BX42_VIBCL</name>
<organism evidence="1 2">
    <name type="scientific">Vibrio cholerae</name>
    <dbReference type="NCBI Taxonomy" id="666"/>
    <lineage>
        <taxon>Bacteria</taxon>
        <taxon>Pseudomonadati</taxon>
        <taxon>Pseudomonadota</taxon>
        <taxon>Gammaproteobacteria</taxon>
        <taxon>Vibrionales</taxon>
        <taxon>Vibrionaceae</taxon>
        <taxon>Vibrio</taxon>
    </lineage>
</organism>
<sequence>MDKESQRELDALIKEYDSFVKESLASQLGLRNKYLRSDNGSIYVRKLLHPSLPPCFCISSIEFSEHMRGKGIMTGFLDHVENNLSKYAGVEFECIHNQELVKHLEKRGYTWSPYRAEYLKDLEHHLYKAKA</sequence>